<dbReference type="AlphaFoldDB" id="A0AA51RQH0"/>
<reference evidence="1 2" key="1">
    <citation type="submission" date="2023-08" db="EMBL/GenBank/DDBJ databases">
        <title>Pleionea litopenaei sp. nov., isolated from stomach of juvenile Litopenaeus vannamei.</title>
        <authorList>
            <person name="Rho A.M."/>
            <person name="Hwang C.Y."/>
        </authorList>
    </citation>
    <scope>NUCLEOTIDE SEQUENCE [LARGE SCALE GENOMIC DNA]</scope>
    <source>
        <strain evidence="1 2">HL-JVS1</strain>
    </source>
</reference>
<dbReference type="EMBL" id="CP133548">
    <property type="protein sequence ID" value="WMS85773.1"/>
    <property type="molecule type" value="Genomic_DNA"/>
</dbReference>
<protein>
    <submittedName>
        <fullName evidence="1">Uncharacterized protein</fullName>
    </submittedName>
</protein>
<organism evidence="1 2">
    <name type="scientific">Pleionea litopenaei</name>
    <dbReference type="NCBI Taxonomy" id="3070815"/>
    <lineage>
        <taxon>Bacteria</taxon>
        <taxon>Pseudomonadati</taxon>
        <taxon>Pseudomonadota</taxon>
        <taxon>Gammaproteobacteria</taxon>
        <taxon>Oceanospirillales</taxon>
        <taxon>Pleioneaceae</taxon>
        <taxon>Pleionea</taxon>
    </lineage>
</organism>
<accession>A0AA51RQH0</accession>
<dbReference type="KEGG" id="plei:Q9312_11155"/>
<evidence type="ECO:0000313" key="1">
    <source>
        <dbReference type="EMBL" id="WMS85773.1"/>
    </source>
</evidence>
<proteinExistence type="predicted"/>
<dbReference type="Proteomes" id="UP001239782">
    <property type="component" value="Chromosome"/>
</dbReference>
<dbReference type="RefSeq" id="WP_309200926.1">
    <property type="nucleotide sequence ID" value="NZ_CP133548.1"/>
</dbReference>
<gene>
    <name evidence="1" type="ORF">Q9312_11155</name>
</gene>
<name>A0AA51RQH0_9GAMM</name>
<sequence>MNYLISSILAIAAAVAGYFWGLNQGQAKAQETQSQLDISRQTQQLGEHIQYLTLTQQNKLPDLEMLLKTRMVAQKVQLKALSETTSYQKNMVDSTVATADQLLQHPKDD</sequence>
<evidence type="ECO:0000313" key="2">
    <source>
        <dbReference type="Proteomes" id="UP001239782"/>
    </source>
</evidence>
<keyword evidence="2" id="KW-1185">Reference proteome</keyword>